<protein>
    <submittedName>
        <fullName evidence="2">Uncharacterized protein</fullName>
    </submittedName>
</protein>
<proteinExistence type="predicted"/>
<comment type="caution">
    <text evidence="2">The sequence shown here is derived from an EMBL/GenBank/DDBJ whole genome shotgun (WGS) entry which is preliminary data.</text>
</comment>
<reference evidence="2" key="1">
    <citation type="submission" date="2020-03" db="EMBL/GenBank/DDBJ databases">
        <authorList>
            <person name="Weist P."/>
        </authorList>
    </citation>
    <scope>NUCLEOTIDE SEQUENCE</scope>
</reference>
<evidence type="ECO:0000313" key="2">
    <source>
        <dbReference type="EMBL" id="CAB1444570.1"/>
    </source>
</evidence>
<sequence length="109" mass="11829">MNSERCDPDRVALRCEETQTEQTTNQIRTRAPTHIVHNLRLGAPSQKEWNQGKEKTNEELDAPPTCTAKIPAKHPTPPRNSFYAGTPHRGGSGPGPPPAPPAPGSSDLM</sequence>
<feature type="compositionally biased region" description="Pro residues" evidence="1">
    <location>
        <begin position="94"/>
        <end position="103"/>
    </location>
</feature>
<dbReference type="Proteomes" id="UP001153269">
    <property type="component" value="Unassembled WGS sequence"/>
</dbReference>
<keyword evidence="3" id="KW-1185">Reference proteome</keyword>
<evidence type="ECO:0000313" key="3">
    <source>
        <dbReference type="Proteomes" id="UP001153269"/>
    </source>
</evidence>
<dbReference type="EMBL" id="CADEAL010003402">
    <property type="protein sequence ID" value="CAB1444570.1"/>
    <property type="molecule type" value="Genomic_DNA"/>
</dbReference>
<organism evidence="2 3">
    <name type="scientific">Pleuronectes platessa</name>
    <name type="common">European plaice</name>
    <dbReference type="NCBI Taxonomy" id="8262"/>
    <lineage>
        <taxon>Eukaryota</taxon>
        <taxon>Metazoa</taxon>
        <taxon>Chordata</taxon>
        <taxon>Craniata</taxon>
        <taxon>Vertebrata</taxon>
        <taxon>Euteleostomi</taxon>
        <taxon>Actinopterygii</taxon>
        <taxon>Neopterygii</taxon>
        <taxon>Teleostei</taxon>
        <taxon>Neoteleostei</taxon>
        <taxon>Acanthomorphata</taxon>
        <taxon>Carangaria</taxon>
        <taxon>Pleuronectiformes</taxon>
        <taxon>Pleuronectoidei</taxon>
        <taxon>Pleuronectidae</taxon>
        <taxon>Pleuronectes</taxon>
    </lineage>
</organism>
<evidence type="ECO:0000256" key="1">
    <source>
        <dbReference type="SAM" id="MobiDB-lite"/>
    </source>
</evidence>
<name>A0A9N7Z018_PLEPL</name>
<accession>A0A9N7Z018</accession>
<dbReference type="AlphaFoldDB" id="A0A9N7Z018"/>
<feature type="region of interest" description="Disordered" evidence="1">
    <location>
        <begin position="39"/>
        <end position="109"/>
    </location>
</feature>
<gene>
    <name evidence="2" type="ORF">PLEPLA_LOCUS32286</name>
</gene>